<protein>
    <submittedName>
        <fullName evidence="8">Glucan biosynthesis protein D</fullName>
    </submittedName>
</protein>
<dbReference type="InterPro" id="IPR013783">
    <property type="entry name" value="Ig-like_fold"/>
</dbReference>
<dbReference type="InterPro" id="IPR014756">
    <property type="entry name" value="Ig_E-set"/>
</dbReference>
<dbReference type="PATRIC" id="fig|1610491.3.peg.303"/>
<sequence>MSLERLLFPGLLAVAMASVSHAEAQFTVDGPFTADTVENLARELAAKPYSAPAPVPESLDKLTYDQYRAIRYRPERAIWADQPLPYRMQMFVSGFYYKEPVEIATVADGRAKHVRYAPDLFSVEPPAQVSLPAEDIGFSGLRLHNQLNRSGVWDELLVFQGASYFRALGRNQVYGMSARGLAIGTGSPAGEEFPLFRAFWVERPRAQTDLIKVHALLDSPSVAGAYTFIVRPGDNTVMDVQATLFPRVKITEVGLAPGTSMYFFGANDRIGVDDFRPSVHDSDGLLMINGRGERLWRPLANPQNLQISAFMDESPWGFGLMQRNRHYHNYQDLEAHYERRPSLWVEPQGDWGSGSVVLVEIPTQSEIHDNIVAFWRPSEPLAAGQTYRFAYRLNWGTGPQTRPGELHVAATRVGRASISEPTPRRLFVIDYEVPIEGTALPDELPTAQVSASVGTISNVVVRRNPQTHAYRVSFELDPASEKLIELRVDLNVADGRPAESWVYRWTP</sequence>
<dbReference type="GO" id="GO:0030288">
    <property type="term" value="C:outer membrane-bounded periplasmic space"/>
    <property type="evidence" value="ECO:0007669"/>
    <property type="project" value="TreeGrafter"/>
</dbReference>
<dbReference type="PANTHER" id="PTHR30504">
    <property type="entry name" value="GLUCANS BIOSYNTHESIS PROTEIN"/>
    <property type="match status" value="1"/>
</dbReference>
<dbReference type="GO" id="GO:0051274">
    <property type="term" value="P:beta-glucan biosynthetic process"/>
    <property type="evidence" value="ECO:0007669"/>
    <property type="project" value="TreeGrafter"/>
</dbReference>
<dbReference type="InterPro" id="IPR014718">
    <property type="entry name" value="GH-type_carb-bd"/>
</dbReference>
<gene>
    <name evidence="8" type="ORF">AAV94_01475</name>
</gene>
<evidence type="ECO:0000256" key="1">
    <source>
        <dbReference type="ARBA" id="ARBA00004418"/>
    </source>
</evidence>
<dbReference type="UniPathway" id="UPA00637"/>
<dbReference type="STRING" id="1610491.AAV94_01475"/>
<feature type="chain" id="PRO_5006713107" evidence="6">
    <location>
        <begin position="25"/>
        <end position="507"/>
    </location>
</feature>
<evidence type="ECO:0000256" key="3">
    <source>
        <dbReference type="ARBA" id="ARBA00009284"/>
    </source>
</evidence>
<dbReference type="GO" id="GO:0030246">
    <property type="term" value="F:carbohydrate binding"/>
    <property type="evidence" value="ECO:0007669"/>
    <property type="project" value="InterPro"/>
</dbReference>
<reference evidence="8 9" key="1">
    <citation type="submission" date="2015-05" db="EMBL/GenBank/DDBJ databases">
        <title>Draft genome sequence of Lampropedia sp. CT6, isolated from the microbial mat of a hot water spring, located at Manikaran, India.</title>
        <authorList>
            <person name="Tripathi C."/>
            <person name="Rani P."/>
            <person name="Mahato N.K."/>
            <person name="Lal R."/>
        </authorList>
    </citation>
    <scope>NUCLEOTIDE SEQUENCE [LARGE SCALE GENOMIC DNA]</scope>
    <source>
        <strain evidence="8 9">CT6</strain>
    </source>
</reference>
<comment type="pathway">
    <text evidence="2">Glycan metabolism; osmoregulated periplasmic glucan (OPG) biosynthesis.</text>
</comment>
<evidence type="ECO:0000256" key="4">
    <source>
        <dbReference type="ARBA" id="ARBA00022729"/>
    </source>
</evidence>
<dbReference type="SUPFAM" id="SSF74650">
    <property type="entry name" value="Galactose mutarotase-like"/>
    <property type="match status" value="1"/>
</dbReference>
<keyword evidence="9" id="KW-1185">Reference proteome</keyword>
<dbReference type="InterPro" id="IPR011013">
    <property type="entry name" value="Gal_mutarotase_sf_dom"/>
</dbReference>
<dbReference type="GO" id="GO:0003824">
    <property type="term" value="F:catalytic activity"/>
    <property type="evidence" value="ECO:0007669"/>
    <property type="project" value="InterPro"/>
</dbReference>
<evidence type="ECO:0000256" key="5">
    <source>
        <dbReference type="ARBA" id="ARBA00022764"/>
    </source>
</evidence>
<dbReference type="AlphaFoldDB" id="A0A0U1Q385"/>
<dbReference type="EMBL" id="LBNQ01000009">
    <property type="protein sequence ID" value="KKW69207.1"/>
    <property type="molecule type" value="Genomic_DNA"/>
</dbReference>
<comment type="caution">
    <text evidence="8">The sequence shown here is derived from an EMBL/GenBank/DDBJ whole genome shotgun (WGS) entry which is preliminary data.</text>
</comment>
<evidence type="ECO:0000313" key="8">
    <source>
        <dbReference type="EMBL" id="KKW69207.1"/>
    </source>
</evidence>
<evidence type="ECO:0000256" key="2">
    <source>
        <dbReference type="ARBA" id="ARBA00005001"/>
    </source>
</evidence>
<keyword evidence="5" id="KW-0574">Periplasm</keyword>
<name>A0A0U1Q385_9BURK</name>
<feature type="signal peptide" evidence="6">
    <location>
        <begin position="1"/>
        <end position="24"/>
    </location>
</feature>
<keyword evidence="4 6" id="KW-0732">Signal</keyword>
<organism evidence="8 9">
    <name type="scientific">Lampropedia cohaerens</name>
    <dbReference type="NCBI Taxonomy" id="1610491"/>
    <lineage>
        <taxon>Bacteria</taxon>
        <taxon>Pseudomonadati</taxon>
        <taxon>Pseudomonadota</taxon>
        <taxon>Betaproteobacteria</taxon>
        <taxon>Burkholderiales</taxon>
        <taxon>Comamonadaceae</taxon>
        <taxon>Lampropedia</taxon>
    </lineage>
</organism>
<comment type="subcellular location">
    <subcellularLocation>
        <location evidence="1">Periplasm</location>
    </subcellularLocation>
</comment>
<dbReference type="PANTHER" id="PTHR30504:SF2">
    <property type="entry name" value="GLUCANS BIOSYNTHESIS PROTEIN G"/>
    <property type="match status" value="1"/>
</dbReference>
<dbReference type="InterPro" id="IPR014438">
    <property type="entry name" value="Glucan_biosyn_MdoG/MdoD"/>
</dbReference>
<dbReference type="FunFam" id="2.70.98.10:FF:000001">
    <property type="entry name" value="Glucans biosynthesis protein G"/>
    <property type="match status" value="1"/>
</dbReference>
<dbReference type="PIRSF" id="PIRSF006281">
    <property type="entry name" value="MdoG"/>
    <property type="match status" value="1"/>
</dbReference>
<evidence type="ECO:0000259" key="7">
    <source>
        <dbReference type="Pfam" id="PF04349"/>
    </source>
</evidence>
<evidence type="ECO:0000313" key="9">
    <source>
        <dbReference type="Proteomes" id="UP000050580"/>
    </source>
</evidence>
<comment type="similarity">
    <text evidence="3">Belongs to the OpgD/OpgG family.</text>
</comment>
<dbReference type="SUPFAM" id="SSF81296">
    <property type="entry name" value="E set domains"/>
    <property type="match status" value="1"/>
</dbReference>
<dbReference type="Gene3D" id="2.70.98.10">
    <property type="match status" value="1"/>
</dbReference>
<proteinExistence type="inferred from homology"/>
<accession>A0A0U1Q385</accession>
<dbReference type="Gene3D" id="2.60.40.10">
    <property type="entry name" value="Immunoglobulins"/>
    <property type="match status" value="1"/>
</dbReference>
<dbReference type="Pfam" id="PF04349">
    <property type="entry name" value="MdoG"/>
    <property type="match status" value="1"/>
</dbReference>
<feature type="domain" description="Glucan biosynthesis periplasmic MdoG C-terminal" evidence="7">
    <location>
        <begin position="32"/>
        <end position="505"/>
    </location>
</feature>
<dbReference type="InterPro" id="IPR007444">
    <property type="entry name" value="Glucan_biosyn_MdoG_C"/>
</dbReference>
<evidence type="ECO:0000256" key="6">
    <source>
        <dbReference type="SAM" id="SignalP"/>
    </source>
</evidence>
<dbReference type="Proteomes" id="UP000050580">
    <property type="component" value="Unassembled WGS sequence"/>
</dbReference>